<keyword evidence="3 9" id="KW-1003">Cell membrane</keyword>
<evidence type="ECO:0000256" key="11">
    <source>
        <dbReference type="SAM" id="Phobius"/>
    </source>
</evidence>
<dbReference type="EMBL" id="FORF01000012">
    <property type="protein sequence ID" value="SFJ19131.1"/>
    <property type="molecule type" value="Genomic_DNA"/>
</dbReference>
<dbReference type="OrthoDB" id="7206969at2"/>
<dbReference type="PANTHER" id="PTHR33162:SF1">
    <property type="entry name" value="SEC-INDEPENDENT PROTEIN TRANSLOCASE PROTEIN TATA, CHLOROPLASTIC"/>
    <property type="match status" value="1"/>
</dbReference>
<evidence type="ECO:0000256" key="3">
    <source>
        <dbReference type="ARBA" id="ARBA00022475"/>
    </source>
</evidence>
<protein>
    <recommendedName>
        <fullName evidence="9">Sec-independent protein translocase protein TatB</fullName>
    </recommendedName>
</protein>
<reference evidence="13" key="1">
    <citation type="submission" date="2016-10" db="EMBL/GenBank/DDBJ databases">
        <authorList>
            <person name="Varghese N."/>
            <person name="Submissions S."/>
        </authorList>
    </citation>
    <scope>NUCLEOTIDE SEQUENCE [LARGE SCALE GENOMIC DNA]</scope>
    <source>
        <strain evidence="13">DSM 21857</strain>
    </source>
</reference>
<dbReference type="AlphaFoldDB" id="A0A1I3PCK0"/>
<dbReference type="Gene3D" id="1.20.5.3310">
    <property type="match status" value="1"/>
</dbReference>
<feature type="compositionally biased region" description="Low complexity" evidence="10">
    <location>
        <begin position="160"/>
        <end position="172"/>
    </location>
</feature>
<dbReference type="RefSeq" id="WP_091522348.1">
    <property type="nucleotide sequence ID" value="NZ_FORF01000012.1"/>
</dbReference>
<dbReference type="NCBIfam" id="TIGR01410">
    <property type="entry name" value="tatB"/>
    <property type="match status" value="1"/>
</dbReference>
<keyword evidence="13" id="KW-1185">Reference proteome</keyword>
<evidence type="ECO:0000256" key="4">
    <source>
        <dbReference type="ARBA" id="ARBA00022692"/>
    </source>
</evidence>
<comment type="subcellular location">
    <subcellularLocation>
        <location evidence="9">Cell membrane</location>
        <topology evidence="9">Single-pass membrane protein</topology>
    </subcellularLocation>
    <subcellularLocation>
        <location evidence="1">Membrane</location>
        <topology evidence="1">Single-pass membrane protein</topology>
    </subcellularLocation>
</comment>
<dbReference type="Pfam" id="PF02416">
    <property type="entry name" value="TatA_B_E"/>
    <property type="match status" value="1"/>
</dbReference>
<evidence type="ECO:0000256" key="1">
    <source>
        <dbReference type="ARBA" id="ARBA00004167"/>
    </source>
</evidence>
<comment type="similarity">
    <text evidence="9">Belongs to the TatB family.</text>
</comment>
<keyword evidence="6 9" id="KW-1133">Transmembrane helix</keyword>
<dbReference type="PANTHER" id="PTHR33162">
    <property type="entry name" value="SEC-INDEPENDENT PROTEIN TRANSLOCASE PROTEIN TATA, CHLOROPLASTIC"/>
    <property type="match status" value="1"/>
</dbReference>
<feature type="transmembrane region" description="Helical" evidence="11">
    <location>
        <begin position="6"/>
        <end position="22"/>
    </location>
</feature>
<feature type="region of interest" description="Disordered" evidence="10">
    <location>
        <begin position="102"/>
        <end position="199"/>
    </location>
</feature>
<evidence type="ECO:0000256" key="5">
    <source>
        <dbReference type="ARBA" id="ARBA00022927"/>
    </source>
</evidence>
<evidence type="ECO:0000256" key="7">
    <source>
        <dbReference type="ARBA" id="ARBA00023010"/>
    </source>
</evidence>
<keyword evidence="5 9" id="KW-0653">Protein transport</keyword>
<dbReference type="STRING" id="1121003.SAMN03080618_02290"/>
<keyword evidence="8 9" id="KW-0472">Membrane</keyword>
<organism evidence="12 13">
    <name type="scientific">Aquamicrobium aerolatum DSM 21857</name>
    <dbReference type="NCBI Taxonomy" id="1121003"/>
    <lineage>
        <taxon>Bacteria</taxon>
        <taxon>Pseudomonadati</taxon>
        <taxon>Pseudomonadota</taxon>
        <taxon>Alphaproteobacteria</taxon>
        <taxon>Hyphomicrobiales</taxon>
        <taxon>Phyllobacteriaceae</taxon>
        <taxon>Aerobium</taxon>
    </lineage>
</organism>
<gene>
    <name evidence="9" type="primary">tatB</name>
    <name evidence="12" type="ORF">SAMN03080618_02290</name>
</gene>
<comment type="function">
    <text evidence="9">Part of the twin-arginine translocation (Tat) system that transports large folded proteins containing a characteristic twin-arginine motif in their signal peptide across membranes. Together with TatC, TatB is part of a receptor directly interacting with Tat signal peptides. TatB may form an oligomeric binding site that transiently accommodates folded Tat precursor proteins before their translocation.</text>
</comment>
<dbReference type="InterPro" id="IPR018448">
    <property type="entry name" value="TatB"/>
</dbReference>
<evidence type="ECO:0000256" key="2">
    <source>
        <dbReference type="ARBA" id="ARBA00022448"/>
    </source>
</evidence>
<evidence type="ECO:0000256" key="8">
    <source>
        <dbReference type="ARBA" id="ARBA00023136"/>
    </source>
</evidence>
<dbReference type="HAMAP" id="MF_00237">
    <property type="entry name" value="TatB"/>
    <property type="match status" value="1"/>
</dbReference>
<feature type="compositionally biased region" description="Low complexity" evidence="10">
    <location>
        <begin position="136"/>
        <end position="147"/>
    </location>
</feature>
<dbReference type="InterPro" id="IPR003369">
    <property type="entry name" value="TatA/B/E"/>
</dbReference>
<dbReference type="PRINTS" id="PR01506">
    <property type="entry name" value="TATBPROTEIN"/>
</dbReference>
<comment type="subunit">
    <text evidence="9">The Tat system comprises two distinct complexes: a TatABC complex, containing multiple copies of TatA, TatB and TatC subunits, and a separate TatA complex, containing only TatA subunits. Substrates initially bind to the TatABC complex, which probably triggers association of the separate TatA complex to form the active translocon.</text>
</comment>
<dbReference type="GO" id="GO:0033281">
    <property type="term" value="C:TAT protein transport complex"/>
    <property type="evidence" value="ECO:0007669"/>
    <property type="project" value="UniProtKB-UniRule"/>
</dbReference>
<keyword evidence="4 9" id="KW-0812">Transmembrane</keyword>
<evidence type="ECO:0000256" key="10">
    <source>
        <dbReference type="SAM" id="MobiDB-lite"/>
    </source>
</evidence>
<evidence type="ECO:0000256" key="9">
    <source>
        <dbReference type="HAMAP-Rule" id="MF_00237"/>
    </source>
</evidence>
<proteinExistence type="inferred from homology"/>
<evidence type="ECO:0000313" key="13">
    <source>
        <dbReference type="Proteomes" id="UP000242763"/>
    </source>
</evidence>
<accession>A0A1I3PCK0</accession>
<name>A0A1I3PCK0_9HYPH</name>
<keyword evidence="2 9" id="KW-0813">Transport</keyword>
<sequence length="199" mass="20589">MLDIGWGEMLVIAIVIIVVVGPKELPGMLRTFGKTTSKLRVMANDFRKQFDEALKEAELDDLKKVADDVRALNPKNEIRKALAPMEQAAKDVRAGLDAAMQPKAEPAPDPEVASADAPAAPVEPAKVGPAPIPGNATAAPSLAAKPARAAKKAPADTKSKVTATPRAKAAAAPKDKAVAKPKAAPKPRASSKKTGGDVA</sequence>
<dbReference type="Proteomes" id="UP000242763">
    <property type="component" value="Unassembled WGS sequence"/>
</dbReference>
<dbReference type="GO" id="GO:0043953">
    <property type="term" value="P:protein transport by the Tat complex"/>
    <property type="evidence" value="ECO:0007669"/>
    <property type="project" value="UniProtKB-UniRule"/>
</dbReference>
<keyword evidence="7 9" id="KW-0811">Translocation</keyword>
<evidence type="ECO:0000313" key="12">
    <source>
        <dbReference type="EMBL" id="SFJ19131.1"/>
    </source>
</evidence>
<dbReference type="GO" id="GO:0008320">
    <property type="term" value="F:protein transmembrane transporter activity"/>
    <property type="evidence" value="ECO:0007669"/>
    <property type="project" value="UniProtKB-UniRule"/>
</dbReference>
<evidence type="ECO:0000256" key="6">
    <source>
        <dbReference type="ARBA" id="ARBA00022989"/>
    </source>
</evidence>